<evidence type="ECO:0000313" key="4">
    <source>
        <dbReference type="EMBL" id="CAH1786287.1"/>
    </source>
</evidence>
<dbReference type="InterPro" id="IPR002656">
    <property type="entry name" value="Acyl_transf_3_dom"/>
</dbReference>
<evidence type="ECO:0000259" key="3">
    <source>
        <dbReference type="SMART" id="SM00703"/>
    </source>
</evidence>
<reference evidence="4" key="1">
    <citation type="submission" date="2022-03" db="EMBL/GenBank/DDBJ databases">
        <authorList>
            <person name="Martin C."/>
        </authorList>
    </citation>
    <scope>NUCLEOTIDE SEQUENCE</scope>
</reference>
<feature type="signal peptide" evidence="2">
    <location>
        <begin position="1"/>
        <end position="22"/>
    </location>
</feature>
<dbReference type="Pfam" id="PF20146">
    <property type="entry name" value="NRF"/>
    <property type="match status" value="1"/>
</dbReference>
<dbReference type="InterPro" id="IPR052728">
    <property type="entry name" value="O2_lipid_transport_reg"/>
</dbReference>
<keyword evidence="2" id="KW-0732">Signal</keyword>
<feature type="transmembrane region" description="Helical" evidence="1">
    <location>
        <begin position="343"/>
        <end position="363"/>
    </location>
</feature>
<feature type="transmembrane region" description="Helical" evidence="1">
    <location>
        <begin position="423"/>
        <end position="444"/>
    </location>
</feature>
<proteinExistence type="predicted"/>
<feature type="transmembrane region" description="Helical" evidence="1">
    <location>
        <begin position="219"/>
        <end position="245"/>
    </location>
</feature>
<feature type="transmembrane region" description="Helical" evidence="1">
    <location>
        <begin position="383"/>
        <end position="403"/>
    </location>
</feature>
<keyword evidence="1" id="KW-0812">Transmembrane</keyword>
<comment type="caution">
    <text evidence="4">The sequence shown here is derived from an EMBL/GenBank/DDBJ whole genome shotgun (WGS) entry which is preliminary data.</text>
</comment>
<dbReference type="SMART" id="SM00703">
    <property type="entry name" value="NRF"/>
    <property type="match status" value="1"/>
</dbReference>
<evidence type="ECO:0000256" key="2">
    <source>
        <dbReference type="SAM" id="SignalP"/>
    </source>
</evidence>
<dbReference type="EMBL" id="CAIIXF020000006">
    <property type="protein sequence ID" value="CAH1786287.1"/>
    <property type="molecule type" value="Genomic_DNA"/>
</dbReference>
<dbReference type="AlphaFoldDB" id="A0A8S4P447"/>
<keyword evidence="5" id="KW-1185">Reference proteome</keyword>
<dbReference type="GO" id="GO:0016747">
    <property type="term" value="F:acyltransferase activity, transferring groups other than amino-acyl groups"/>
    <property type="evidence" value="ECO:0007669"/>
    <property type="project" value="InterPro"/>
</dbReference>
<dbReference type="PANTHER" id="PTHR11161">
    <property type="entry name" value="O-ACYLTRANSFERASE"/>
    <property type="match status" value="1"/>
</dbReference>
<organism evidence="4 5">
    <name type="scientific">Owenia fusiformis</name>
    <name type="common">Polychaete worm</name>
    <dbReference type="NCBI Taxonomy" id="6347"/>
    <lineage>
        <taxon>Eukaryota</taxon>
        <taxon>Metazoa</taxon>
        <taxon>Spiralia</taxon>
        <taxon>Lophotrochozoa</taxon>
        <taxon>Annelida</taxon>
        <taxon>Polychaeta</taxon>
        <taxon>Sedentaria</taxon>
        <taxon>Canalipalpata</taxon>
        <taxon>Sabellida</taxon>
        <taxon>Oweniida</taxon>
        <taxon>Oweniidae</taxon>
        <taxon>Owenia</taxon>
    </lineage>
</organism>
<protein>
    <recommendedName>
        <fullName evidence="3">Nose resistant-to-fluoxetine protein N-terminal domain-containing protein</fullName>
    </recommendedName>
</protein>
<gene>
    <name evidence="4" type="ORF">OFUS_LOCUS12212</name>
</gene>
<dbReference type="PANTHER" id="PTHR11161:SF0">
    <property type="entry name" value="O-ACYLTRANSFERASE LIKE PROTEIN"/>
    <property type="match status" value="1"/>
</dbReference>
<accession>A0A8S4P447</accession>
<dbReference type="OrthoDB" id="207378at2759"/>
<name>A0A8S4P447_OWEFU</name>
<dbReference type="InterPro" id="IPR006621">
    <property type="entry name" value="Nose-resist-to-fluoxetine_N"/>
</dbReference>
<sequence length="559" mass="62601">MNMGTLFRGSIGLILCVSLSVAQEEFQKRNIFPPNQFQYEISEDAKTLVSQQISNDDLENLRAGLGRYTNVSKTCLDHTMMILDGVRAGEFWALEMLDAVGKPPSAILRGNFKWLGSFSQCTNITAWVNVSGKVESPFSGKHCMATIVKAYGTPNKQLGSGPLPAAYGKIALSIAVCVPSSCDVYDVAGLVNSGLFALPENYIVYPLPTCTNTNIPLDWRAILAIVIFSIFGCLVVLATLLDALIYMVELNEPKEHATLKDVIEDVIAKEPANGVVNVVTNHHNATEYTPLIANNTQVAPKPTQHGIALRMLLCFSAYTNGDKILKVGPPSESSLDCVHGIRFFSMTWVMLCHTYFFGLVVTANPALLGDYLKRYSFQAIINGYFSVDAFFFLSGLLVSYLVLRELKAKNGKLNWIMYYFHRFWRLTPPYMLILMFSACLSRYVSTGPLWPEQGFERNYCNDTWWTNLLYINNFVKDDKMCMGWSWYLANDMQFHWISPILIIAFFKSAIAGYIVTGAMLLGHLIVTGTSWVPKYLHQAIYTNRTISSWFCSGIHSLQD</sequence>
<dbReference type="Proteomes" id="UP000749559">
    <property type="component" value="Unassembled WGS sequence"/>
</dbReference>
<keyword evidence="1" id="KW-1133">Transmembrane helix</keyword>
<keyword evidence="1" id="KW-0472">Membrane</keyword>
<feature type="chain" id="PRO_5035836799" description="Nose resistant-to-fluoxetine protein N-terminal domain-containing protein" evidence="2">
    <location>
        <begin position="23"/>
        <end position="559"/>
    </location>
</feature>
<feature type="domain" description="Nose resistant-to-fluoxetine protein N-terminal" evidence="3">
    <location>
        <begin position="72"/>
        <end position="212"/>
    </location>
</feature>
<evidence type="ECO:0000313" key="5">
    <source>
        <dbReference type="Proteomes" id="UP000749559"/>
    </source>
</evidence>
<dbReference type="Pfam" id="PF01757">
    <property type="entry name" value="Acyl_transf_3"/>
    <property type="match status" value="1"/>
</dbReference>
<feature type="transmembrane region" description="Helical" evidence="1">
    <location>
        <begin position="496"/>
        <end position="526"/>
    </location>
</feature>
<evidence type="ECO:0000256" key="1">
    <source>
        <dbReference type="SAM" id="Phobius"/>
    </source>
</evidence>